<feature type="short sequence motif" description="GXSXG" evidence="4">
    <location>
        <begin position="54"/>
        <end position="58"/>
    </location>
</feature>
<dbReference type="PROSITE" id="PS51635">
    <property type="entry name" value="PNPLA"/>
    <property type="match status" value="1"/>
</dbReference>
<dbReference type="SUPFAM" id="SSF52151">
    <property type="entry name" value="FabD/lysophospholipase-like"/>
    <property type="match status" value="1"/>
</dbReference>
<dbReference type="InterPro" id="IPR002641">
    <property type="entry name" value="PNPLA_dom"/>
</dbReference>
<protein>
    <submittedName>
        <fullName evidence="6">Patatin family protein</fullName>
    </submittedName>
</protein>
<evidence type="ECO:0000256" key="2">
    <source>
        <dbReference type="ARBA" id="ARBA00022963"/>
    </source>
</evidence>
<evidence type="ECO:0000256" key="1">
    <source>
        <dbReference type="ARBA" id="ARBA00022801"/>
    </source>
</evidence>
<evidence type="ECO:0000256" key="4">
    <source>
        <dbReference type="PROSITE-ProRule" id="PRU01161"/>
    </source>
</evidence>
<keyword evidence="7" id="KW-1185">Reference proteome</keyword>
<dbReference type="GO" id="GO:0016042">
    <property type="term" value="P:lipid catabolic process"/>
    <property type="evidence" value="ECO:0007669"/>
    <property type="project" value="UniProtKB-UniRule"/>
</dbReference>
<dbReference type="Pfam" id="PF01734">
    <property type="entry name" value="Patatin"/>
    <property type="match status" value="1"/>
</dbReference>
<gene>
    <name evidence="6" type="ORF">HK415_14825</name>
</gene>
<accession>A0A849KHS4</accession>
<dbReference type="InterPro" id="IPR050301">
    <property type="entry name" value="NTE"/>
</dbReference>
<feature type="domain" description="PNPLA" evidence="5">
    <location>
        <begin position="18"/>
        <end position="236"/>
    </location>
</feature>
<evidence type="ECO:0000313" key="7">
    <source>
        <dbReference type="Proteomes" id="UP000552954"/>
    </source>
</evidence>
<dbReference type="PANTHER" id="PTHR14226:SF57">
    <property type="entry name" value="BLR7027 PROTEIN"/>
    <property type="match status" value="1"/>
</dbReference>
<name>A0A849KHS4_9BURK</name>
<keyword evidence="1 4" id="KW-0378">Hydrolase</keyword>
<proteinExistence type="predicted"/>
<feature type="short sequence motif" description="DGA/G" evidence="4">
    <location>
        <begin position="223"/>
        <end position="225"/>
    </location>
</feature>
<evidence type="ECO:0000313" key="6">
    <source>
        <dbReference type="EMBL" id="NNU44161.1"/>
    </source>
</evidence>
<evidence type="ECO:0000256" key="3">
    <source>
        <dbReference type="ARBA" id="ARBA00023098"/>
    </source>
</evidence>
<comment type="caution">
    <text evidence="6">The sequence shown here is derived from an EMBL/GenBank/DDBJ whole genome shotgun (WGS) entry which is preliminary data.</text>
</comment>
<sequence>MTVRRPRPAGRPPRIALALAGGGPLGAIYEIGALCALEEALEGLDFTALPHYVGVSAGGFIAAGLANGIAPREMCASFIENTAAGAEVFDPAWLTIPAWREFAGRAQRLPALSLRALWQATWGGKPVLQALEGMAPVLPTGLFSNEEVHLRLQEIFSRPGRSNDFRALRGRLTLLATELDTGRPVAFGAPGWDHVPVSRAVQATCALPGLFPPVRIDGRDYVDGALTKTMHASAALQESVDLVLCINPLVPFAVRDLAAGGLAAVLGQTFRTMIHSRLALGMKHYARAFPQTDILLLEPDPGDRELFGANPFSYGQRRRLAEHAYQQTRAWLRAGQAQLAPKLERHGIRIRGEVLQDAGRVLVAPPRPRRLAGALGRLHTVLDDLERTLHPA</sequence>
<dbReference type="InterPro" id="IPR016035">
    <property type="entry name" value="Acyl_Trfase/lysoPLipase"/>
</dbReference>
<reference evidence="6 7" key="1">
    <citation type="submission" date="2020-05" db="EMBL/GenBank/DDBJ databases">
        <authorList>
            <person name="Khan S.A."/>
            <person name="Jeon C.O."/>
            <person name="Chun B.H."/>
        </authorList>
    </citation>
    <scope>NUCLEOTIDE SEQUENCE [LARGE SCALE GENOMIC DNA]</scope>
    <source>
        <strain evidence="6 7">B156</strain>
    </source>
</reference>
<evidence type="ECO:0000259" key="5">
    <source>
        <dbReference type="PROSITE" id="PS51635"/>
    </source>
</evidence>
<organism evidence="6 7">
    <name type="scientific">Ramlibacter montanisoli</name>
    <dbReference type="NCBI Taxonomy" id="2732512"/>
    <lineage>
        <taxon>Bacteria</taxon>
        <taxon>Pseudomonadati</taxon>
        <taxon>Pseudomonadota</taxon>
        <taxon>Betaproteobacteria</taxon>
        <taxon>Burkholderiales</taxon>
        <taxon>Comamonadaceae</taxon>
        <taxon>Ramlibacter</taxon>
    </lineage>
</organism>
<dbReference type="Gene3D" id="3.40.1090.10">
    <property type="entry name" value="Cytosolic phospholipase A2 catalytic domain"/>
    <property type="match status" value="2"/>
</dbReference>
<feature type="active site" description="Proton acceptor" evidence="4">
    <location>
        <position position="223"/>
    </location>
</feature>
<feature type="active site" description="Nucleophile" evidence="4">
    <location>
        <position position="56"/>
    </location>
</feature>
<dbReference type="AlphaFoldDB" id="A0A849KHS4"/>
<comment type="caution">
    <text evidence="4">Lacks conserved residue(s) required for the propagation of feature annotation.</text>
</comment>
<dbReference type="PANTHER" id="PTHR14226">
    <property type="entry name" value="NEUROPATHY TARGET ESTERASE/SWISS CHEESE D.MELANOGASTER"/>
    <property type="match status" value="1"/>
</dbReference>
<reference evidence="6 7" key="2">
    <citation type="submission" date="2020-06" db="EMBL/GenBank/DDBJ databases">
        <title>Ramlibacter rhizophilus sp. nov., isolated from rhizosphere soil of national flower Mugunghwa from South Korea.</title>
        <authorList>
            <person name="Zheng-Fei Y."/>
            <person name="Huan T."/>
        </authorList>
    </citation>
    <scope>NUCLEOTIDE SEQUENCE [LARGE SCALE GENOMIC DNA]</scope>
    <source>
        <strain evidence="6 7">B156</strain>
    </source>
</reference>
<keyword evidence="2 4" id="KW-0442">Lipid degradation</keyword>
<dbReference type="EMBL" id="JABFCS010000001">
    <property type="protein sequence ID" value="NNU44161.1"/>
    <property type="molecule type" value="Genomic_DNA"/>
</dbReference>
<dbReference type="GO" id="GO:0016787">
    <property type="term" value="F:hydrolase activity"/>
    <property type="evidence" value="ECO:0007669"/>
    <property type="project" value="UniProtKB-UniRule"/>
</dbReference>
<keyword evidence="3 4" id="KW-0443">Lipid metabolism</keyword>
<dbReference type="Proteomes" id="UP000552954">
    <property type="component" value="Unassembled WGS sequence"/>
</dbReference>